<feature type="region of interest" description="Disordered" evidence="1">
    <location>
        <begin position="414"/>
        <end position="436"/>
    </location>
</feature>
<evidence type="ECO:0000256" key="1">
    <source>
        <dbReference type="SAM" id="MobiDB-lite"/>
    </source>
</evidence>
<sequence>MAKASIIAGMAPDTPPEGMMPVESPPQLGLWHRPSCKRKDNSRLSAPTAHGRAVNKVKHHVWADIKHSRLSPPNAAFAQLALEHGQQHGLKKALPHDDQFFRPLYQTCEETVGHYSNVLIHGCGREARSFFPYDPVNCPECTGLPEHVAQAKQALARGYAVAATVVDFLSNHSLAGLPVFFHGFSSGGTMSLKLPGYLHDCCGEGREEGEAPGPGAGLRIDGIVSVDAAPEGGFGAEDEEGRFKLPSFPPTLFVVMERGKSRQRAPPQIEMLQDGGVPAEMIVSPPRAVGPTFFSDRIPTMSRRQSEALAGALRQIGLLDAQGYLLASPMDPGFVNTNTSSEAYQWGSRVQALLPWLAGEAWDAVVQEVWVAWGEHENLGDYVTASLAWLEAQGDADLPALLQALTVEKLAQLTAERRPGGGGAPAGAPSPSQPPR</sequence>
<dbReference type="OrthoDB" id="421951at2759"/>
<keyword evidence="3" id="KW-1185">Reference proteome</keyword>
<dbReference type="RefSeq" id="XP_005849041.1">
    <property type="nucleotide sequence ID" value="XM_005848979.1"/>
</dbReference>
<dbReference type="InterPro" id="IPR029058">
    <property type="entry name" value="AB_hydrolase_fold"/>
</dbReference>
<reference evidence="2 3" key="1">
    <citation type="journal article" date="2010" name="Plant Cell">
        <title>The Chlorella variabilis NC64A genome reveals adaptation to photosymbiosis, coevolution with viruses, and cryptic sex.</title>
        <authorList>
            <person name="Blanc G."/>
            <person name="Duncan G."/>
            <person name="Agarkova I."/>
            <person name="Borodovsky M."/>
            <person name="Gurnon J."/>
            <person name="Kuo A."/>
            <person name="Lindquist E."/>
            <person name="Lucas S."/>
            <person name="Pangilinan J."/>
            <person name="Polle J."/>
            <person name="Salamov A."/>
            <person name="Terry A."/>
            <person name="Yamada T."/>
            <person name="Dunigan D.D."/>
            <person name="Grigoriev I.V."/>
            <person name="Claverie J.M."/>
            <person name="Van Etten J.L."/>
        </authorList>
    </citation>
    <scope>NUCLEOTIDE SEQUENCE [LARGE SCALE GENOMIC DNA]</scope>
    <source>
        <strain evidence="2 3">NC64A</strain>
    </source>
</reference>
<evidence type="ECO:0000313" key="2">
    <source>
        <dbReference type="EMBL" id="EFN56939.1"/>
    </source>
</evidence>
<organism evidence="3">
    <name type="scientific">Chlorella variabilis</name>
    <name type="common">Green alga</name>
    <dbReference type="NCBI Taxonomy" id="554065"/>
    <lineage>
        <taxon>Eukaryota</taxon>
        <taxon>Viridiplantae</taxon>
        <taxon>Chlorophyta</taxon>
        <taxon>core chlorophytes</taxon>
        <taxon>Trebouxiophyceae</taxon>
        <taxon>Chlorellales</taxon>
        <taxon>Chlorellaceae</taxon>
        <taxon>Chlorella clade</taxon>
        <taxon>Chlorella</taxon>
    </lineage>
</organism>
<name>E1ZB03_CHLVA</name>
<accession>E1ZB03</accession>
<dbReference type="InParanoid" id="E1ZB03"/>
<dbReference type="PANTHER" id="PTHR35128:SF1">
    <property type="entry name" value="SECRETION-REGULATING GUANINE NUCLEOTIDE EXCHANGE FACTOR"/>
    <property type="match status" value="1"/>
</dbReference>
<dbReference type="SUPFAM" id="SSF53474">
    <property type="entry name" value="alpha/beta-Hydrolases"/>
    <property type="match status" value="1"/>
</dbReference>
<dbReference type="Proteomes" id="UP000008141">
    <property type="component" value="Unassembled WGS sequence"/>
</dbReference>
<evidence type="ECO:0000313" key="3">
    <source>
        <dbReference type="Proteomes" id="UP000008141"/>
    </source>
</evidence>
<dbReference type="AlphaFoldDB" id="E1ZB03"/>
<protein>
    <submittedName>
        <fullName evidence="2">Uncharacterized protein</fullName>
    </submittedName>
</protein>
<proteinExistence type="predicted"/>
<dbReference type="PANTHER" id="PTHR35128">
    <property type="entry name" value="SECRETION-REGULATING GUANINE NUCLEOTIDE EXCHANGE FACTOR"/>
    <property type="match status" value="1"/>
</dbReference>
<dbReference type="EMBL" id="GL433840">
    <property type="protein sequence ID" value="EFN56939.1"/>
    <property type="molecule type" value="Genomic_DNA"/>
</dbReference>
<gene>
    <name evidence="2" type="ORF">CHLNCDRAFT_143478</name>
</gene>
<dbReference type="KEGG" id="cvr:CHLNCDRAFT_143478"/>
<dbReference type="GeneID" id="17356552"/>